<dbReference type="InterPro" id="IPR036388">
    <property type="entry name" value="WH-like_DNA-bd_sf"/>
</dbReference>
<evidence type="ECO:0000256" key="2">
    <source>
        <dbReference type="PROSITE-ProRule" id="PRU00332"/>
    </source>
</evidence>
<dbReference type="SMART" id="SM00715">
    <property type="entry name" value="LA"/>
    <property type="match status" value="1"/>
</dbReference>
<dbReference type="SUPFAM" id="SSF46785">
    <property type="entry name" value="Winged helix' DNA-binding domain"/>
    <property type="match status" value="1"/>
</dbReference>
<dbReference type="OrthoDB" id="340227at2759"/>
<dbReference type="InterPro" id="IPR036390">
    <property type="entry name" value="WH_DNA-bd_sf"/>
</dbReference>
<feature type="compositionally biased region" description="Low complexity" evidence="3">
    <location>
        <begin position="342"/>
        <end position="362"/>
    </location>
</feature>
<protein>
    <recommendedName>
        <fullName evidence="4">HTH La-type RNA-binding domain-containing protein</fullName>
    </recommendedName>
</protein>
<dbReference type="Proteomes" id="UP000001064">
    <property type="component" value="Unassembled WGS sequence"/>
</dbReference>
<dbReference type="STRING" id="5786.F1A2Z6"/>
<dbReference type="InterPro" id="IPR045180">
    <property type="entry name" value="La_dom_prot"/>
</dbReference>
<proteinExistence type="predicted"/>
<feature type="compositionally biased region" description="Low complexity" evidence="3">
    <location>
        <begin position="451"/>
        <end position="461"/>
    </location>
</feature>
<dbReference type="GO" id="GO:0048255">
    <property type="term" value="P:mRNA stabilization"/>
    <property type="evidence" value="ECO:0007669"/>
    <property type="project" value="InterPro"/>
</dbReference>
<dbReference type="Pfam" id="PF21071">
    <property type="entry name" value="LARP1_HEAT"/>
    <property type="match status" value="1"/>
</dbReference>
<dbReference type="EMBL" id="GL871433">
    <property type="protein sequence ID" value="EGC29429.1"/>
    <property type="molecule type" value="Genomic_DNA"/>
</dbReference>
<dbReference type="FunCoup" id="F1A2Z6">
    <property type="interactions" value="158"/>
</dbReference>
<organism evidence="5 6">
    <name type="scientific">Dictyostelium purpureum</name>
    <name type="common">Slime mold</name>
    <dbReference type="NCBI Taxonomy" id="5786"/>
    <lineage>
        <taxon>Eukaryota</taxon>
        <taxon>Amoebozoa</taxon>
        <taxon>Evosea</taxon>
        <taxon>Eumycetozoa</taxon>
        <taxon>Dictyostelia</taxon>
        <taxon>Dictyosteliales</taxon>
        <taxon>Dictyosteliaceae</taxon>
        <taxon>Dictyostelium</taxon>
    </lineage>
</organism>
<dbReference type="GO" id="GO:0003729">
    <property type="term" value="F:mRNA binding"/>
    <property type="evidence" value="ECO:0000318"/>
    <property type="project" value="GO_Central"/>
</dbReference>
<dbReference type="VEuPathDB" id="AmoebaDB:DICPUDRAFT_84547"/>
<feature type="compositionally biased region" description="Polar residues" evidence="3">
    <location>
        <begin position="433"/>
        <end position="443"/>
    </location>
</feature>
<keyword evidence="6" id="KW-1185">Reference proteome</keyword>
<keyword evidence="1 2" id="KW-0694">RNA-binding</keyword>
<dbReference type="RefSeq" id="XP_003294040.1">
    <property type="nucleotide sequence ID" value="XM_003293992.1"/>
</dbReference>
<dbReference type="Gene3D" id="1.10.10.10">
    <property type="entry name" value="Winged helix-like DNA-binding domain superfamily/Winged helix DNA-binding domain"/>
    <property type="match status" value="1"/>
</dbReference>
<evidence type="ECO:0000313" key="6">
    <source>
        <dbReference type="Proteomes" id="UP000001064"/>
    </source>
</evidence>
<feature type="region of interest" description="Disordered" evidence="3">
    <location>
        <begin position="644"/>
        <end position="667"/>
    </location>
</feature>
<reference evidence="6" key="1">
    <citation type="journal article" date="2011" name="Genome Biol.">
        <title>Comparative genomics of the social amoebae Dictyostelium discoideum and Dictyostelium purpureum.</title>
        <authorList>
            <consortium name="US DOE Joint Genome Institute (JGI-PGF)"/>
            <person name="Sucgang R."/>
            <person name="Kuo A."/>
            <person name="Tian X."/>
            <person name="Salerno W."/>
            <person name="Parikh A."/>
            <person name="Feasley C.L."/>
            <person name="Dalin E."/>
            <person name="Tu H."/>
            <person name="Huang E."/>
            <person name="Barry K."/>
            <person name="Lindquist E."/>
            <person name="Shapiro H."/>
            <person name="Bruce D."/>
            <person name="Schmutz J."/>
            <person name="Salamov A."/>
            <person name="Fey P."/>
            <person name="Gaudet P."/>
            <person name="Anjard C."/>
            <person name="Babu M.M."/>
            <person name="Basu S."/>
            <person name="Bushmanova Y."/>
            <person name="van der Wel H."/>
            <person name="Katoh-Kurasawa M."/>
            <person name="Dinh C."/>
            <person name="Coutinho P.M."/>
            <person name="Saito T."/>
            <person name="Elias M."/>
            <person name="Schaap P."/>
            <person name="Kay R.R."/>
            <person name="Henrissat B."/>
            <person name="Eichinger L."/>
            <person name="Rivero F."/>
            <person name="Putnam N.H."/>
            <person name="West C.M."/>
            <person name="Loomis W.F."/>
            <person name="Chisholm R.L."/>
            <person name="Shaulsky G."/>
            <person name="Strassmann J.E."/>
            <person name="Queller D.C."/>
            <person name="Kuspa A."/>
            <person name="Grigoriev I.V."/>
        </authorList>
    </citation>
    <scope>NUCLEOTIDE SEQUENCE [LARGE SCALE GENOMIC DNA]</scope>
    <source>
        <strain evidence="6">QSDP1</strain>
    </source>
</reference>
<evidence type="ECO:0000313" key="5">
    <source>
        <dbReference type="EMBL" id="EGC29429.1"/>
    </source>
</evidence>
<dbReference type="GeneID" id="10505361"/>
<dbReference type="eggNOG" id="KOG2590">
    <property type="taxonomic scope" value="Eukaryota"/>
</dbReference>
<dbReference type="Pfam" id="PF05383">
    <property type="entry name" value="La"/>
    <property type="match status" value="1"/>
</dbReference>
<feature type="domain" description="HTH La-type RNA-binding" evidence="4">
    <location>
        <begin position="26"/>
        <end position="113"/>
    </location>
</feature>
<sequence>MVSTSTLSTPNKTKYFGKYFNSKSNCVDFESIKKSIQDQVHYYFSIENLCRDVYLRCNMDSEGWVSINFISSFNRMRSYDISTIIDSLTSSEYLQLNSDQNKVRLVAEDMRSLWILPQEVKNGFLSGLKAKQEEQQQSDEEVESAEGWITVKSKRLYRSESISLSKDSSNDAEIEGFEQKQEQQELSVSQYKSEEGFFDLSDEDDHQNFFAKERRNFDFRERPDQIQDQEMKEEEIVVYQEEEFETQQPCYGSYSEKSEDNFYNEYDDEDISEDDEKDISNQLIIVTQSPYKKNKINGKKYITGEIASMINDGLYFYEQDLKRNKQNKFEKFNTIIVDDSTTTTKNKSSTVEPKSKSTSSSSNQPIQKEINDLKSPTRLYSPKPKNTSSDSSTPVGWVMAPISEQLTPENSPSSQIKPATTAASVISSAIATGNTASSSQSKPIGQKINGSSSVKSNSPSSTTEEDSTKQSPFPYFQHPSYELLEENGFILSKYNKYKNKCLKERSRLGIGHSTEMNTLFRFWTHFLRTRFNNKIYQEFKQVSIEDARENYRYGLECLFRFYSYGLEKKIRPDILNDFQDLTLQDFKEFKQVYGLEKFWAFLKYRKDKTPFEVNQELKEILNKFNSLEDFKNFERINKPIVSNNKLSSSVPSSSNASSSNMSSSVPSSKFNINSSSSSSSFNSKKKFLGSSSTKMNWNTKLTTGFNTTTASTQSNEGRRVGNPFSSLSSDVKNGM</sequence>
<name>F1A2Z6_DICPU</name>
<evidence type="ECO:0000259" key="4">
    <source>
        <dbReference type="PROSITE" id="PS50961"/>
    </source>
</evidence>
<dbReference type="PROSITE" id="PS50961">
    <property type="entry name" value="HTH_LA"/>
    <property type="match status" value="1"/>
</dbReference>
<dbReference type="GO" id="GO:0005634">
    <property type="term" value="C:nucleus"/>
    <property type="evidence" value="ECO:0000318"/>
    <property type="project" value="GO_Central"/>
</dbReference>
<dbReference type="SMART" id="SM00684">
    <property type="entry name" value="DM15"/>
    <property type="match status" value="3"/>
</dbReference>
<dbReference type="KEGG" id="dpp:DICPUDRAFT_84547"/>
<dbReference type="CDD" id="cd07323">
    <property type="entry name" value="LAM"/>
    <property type="match status" value="1"/>
</dbReference>
<dbReference type="InterPro" id="IPR006630">
    <property type="entry name" value="La_HTH"/>
</dbReference>
<dbReference type="PANTHER" id="PTHR22792">
    <property type="entry name" value="LUPUS LA PROTEIN-RELATED"/>
    <property type="match status" value="1"/>
</dbReference>
<dbReference type="OMA" id="YFQHPSY"/>
<gene>
    <name evidence="5" type="ORF">DICPUDRAFT_84547</name>
</gene>
<accession>F1A2Z6</accession>
<evidence type="ECO:0000256" key="3">
    <source>
        <dbReference type="SAM" id="MobiDB-lite"/>
    </source>
</evidence>
<feature type="region of interest" description="Disordered" evidence="3">
    <location>
        <begin position="342"/>
        <end position="396"/>
    </location>
</feature>
<feature type="compositionally biased region" description="Polar residues" evidence="3">
    <location>
        <begin position="723"/>
        <end position="735"/>
    </location>
</feature>
<dbReference type="AlphaFoldDB" id="F1A2Z6"/>
<evidence type="ECO:0000256" key="1">
    <source>
        <dbReference type="ARBA" id="ARBA00022884"/>
    </source>
</evidence>
<dbReference type="GO" id="GO:0000339">
    <property type="term" value="F:RNA cap binding"/>
    <property type="evidence" value="ECO:0007669"/>
    <property type="project" value="InterPro"/>
</dbReference>
<feature type="compositionally biased region" description="Polar residues" evidence="3">
    <location>
        <begin position="384"/>
        <end position="394"/>
    </location>
</feature>
<dbReference type="InParanoid" id="F1A2Z6"/>
<dbReference type="InterPro" id="IPR006607">
    <property type="entry name" value="DM15"/>
</dbReference>
<feature type="region of interest" description="Disordered" evidence="3">
    <location>
        <begin position="704"/>
        <end position="735"/>
    </location>
</feature>
<feature type="region of interest" description="Disordered" evidence="3">
    <location>
        <begin position="433"/>
        <end position="472"/>
    </location>
</feature>
<dbReference type="PANTHER" id="PTHR22792:SF161">
    <property type="entry name" value="HTH LA-TYPE RNA-BINDING DOMAIN-CONTAINING PROTEIN"/>
    <property type="match status" value="1"/>
</dbReference>